<keyword evidence="2 5" id="KW-0812">Transmembrane</keyword>
<sequence>MAAPPDPLPLRDRLALDRTVLANERTLLAYLRTALGLVATGAALVHFTDDVGFEVVGWASLAVSPLVVAVGAWRFARVRRRLDAEQAA</sequence>
<evidence type="ECO:0000256" key="1">
    <source>
        <dbReference type="ARBA" id="ARBA00004127"/>
    </source>
</evidence>
<evidence type="ECO:0000313" key="8">
    <source>
        <dbReference type="Proteomes" id="UP001267426"/>
    </source>
</evidence>
<evidence type="ECO:0000313" key="7">
    <source>
        <dbReference type="EMBL" id="MDT0633064.1"/>
    </source>
</evidence>
<accession>A0ABU3BUU7</accession>
<organism evidence="7 8">
    <name type="scientific">Rubrivirga litoralis</name>
    <dbReference type="NCBI Taxonomy" id="3075598"/>
    <lineage>
        <taxon>Bacteria</taxon>
        <taxon>Pseudomonadati</taxon>
        <taxon>Rhodothermota</taxon>
        <taxon>Rhodothermia</taxon>
        <taxon>Rhodothermales</taxon>
        <taxon>Rubricoccaceae</taxon>
        <taxon>Rubrivirga</taxon>
    </lineage>
</organism>
<comment type="caution">
    <text evidence="7">The sequence shown here is derived from an EMBL/GenBank/DDBJ whole genome shotgun (WGS) entry which is preliminary data.</text>
</comment>
<dbReference type="RefSeq" id="WP_311665584.1">
    <property type="nucleotide sequence ID" value="NZ_JAVRHT010000049.1"/>
</dbReference>
<evidence type="ECO:0000256" key="3">
    <source>
        <dbReference type="ARBA" id="ARBA00022989"/>
    </source>
</evidence>
<proteinExistence type="predicted"/>
<evidence type="ECO:0000256" key="5">
    <source>
        <dbReference type="SAM" id="Phobius"/>
    </source>
</evidence>
<feature type="transmembrane region" description="Helical" evidence="5">
    <location>
        <begin position="57"/>
        <end position="76"/>
    </location>
</feature>
<evidence type="ECO:0000259" key="6">
    <source>
        <dbReference type="Pfam" id="PF02656"/>
    </source>
</evidence>
<keyword evidence="3 5" id="KW-1133">Transmembrane helix</keyword>
<evidence type="ECO:0000256" key="4">
    <source>
        <dbReference type="ARBA" id="ARBA00023136"/>
    </source>
</evidence>
<dbReference type="EMBL" id="JAVRHT010000049">
    <property type="protein sequence ID" value="MDT0633064.1"/>
    <property type="molecule type" value="Genomic_DNA"/>
</dbReference>
<keyword evidence="8" id="KW-1185">Reference proteome</keyword>
<feature type="domain" description="DUF202" evidence="6">
    <location>
        <begin position="18"/>
        <end position="81"/>
    </location>
</feature>
<reference evidence="7 8" key="1">
    <citation type="submission" date="2023-09" db="EMBL/GenBank/DDBJ databases">
        <authorList>
            <person name="Rey-Velasco X."/>
        </authorList>
    </citation>
    <scope>NUCLEOTIDE SEQUENCE [LARGE SCALE GENOMIC DNA]</scope>
    <source>
        <strain evidence="7 8">F394</strain>
    </source>
</reference>
<gene>
    <name evidence="7" type="ORF">RM540_15015</name>
</gene>
<dbReference type="Pfam" id="PF02656">
    <property type="entry name" value="DUF202"/>
    <property type="match status" value="1"/>
</dbReference>
<feature type="transmembrane region" description="Helical" evidence="5">
    <location>
        <begin position="27"/>
        <end position="45"/>
    </location>
</feature>
<evidence type="ECO:0000256" key="2">
    <source>
        <dbReference type="ARBA" id="ARBA00022692"/>
    </source>
</evidence>
<dbReference type="InterPro" id="IPR003807">
    <property type="entry name" value="DUF202"/>
</dbReference>
<keyword evidence="4 5" id="KW-0472">Membrane</keyword>
<name>A0ABU3BUU7_9BACT</name>
<dbReference type="Proteomes" id="UP001267426">
    <property type="component" value="Unassembled WGS sequence"/>
</dbReference>
<protein>
    <submittedName>
        <fullName evidence="7">DUF202 domain-containing protein</fullName>
    </submittedName>
</protein>
<comment type="subcellular location">
    <subcellularLocation>
        <location evidence="1">Endomembrane system</location>
        <topology evidence="1">Multi-pass membrane protein</topology>
    </subcellularLocation>
</comment>